<evidence type="ECO:0000313" key="3">
    <source>
        <dbReference type="EMBL" id="KAH7060416.1"/>
    </source>
</evidence>
<keyword evidence="2" id="KW-0472">Membrane</keyword>
<feature type="region of interest" description="Disordered" evidence="1">
    <location>
        <begin position="1"/>
        <end position="32"/>
    </location>
</feature>
<feature type="transmembrane region" description="Helical" evidence="2">
    <location>
        <begin position="142"/>
        <end position="164"/>
    </location>
</feature>
<evidence type="ECO:0000256" key="1">
    <source>
        <dbReference type="SAM" id="MobiDB-lite"/>
    </source>
</evidence>
<protein>
    <submittedName>
        <fullName evidence="3">Uncharacterized protein</fullName>
    </submittedName>
</protein>
<feature type="compositionally biased region" description="Low complexity" evidence="1">
    <location>
        <begin position="105"/>
        <end position="118"/>
    </location>
</feature>
<accession>A0ABQ8GLA2</accession>
<comment type="caution">
    <text evidence="3">The sequence shown here is derived from an EMBL/GenBank/DDBJ whole genome shotgun (WGS) entry which is preliminary data.</text>
</comment>
<proteinExistence type="predicted"/>
<dbReference type="EMBL" id="JAGTJR010000005">
    <property type="protein sequence ID" value="KAH7060416.1"/>
    <property type="molecule type" value="Genomic_DNA"/>
</dbReference>
<dbReference type="Proteomes" id="UP000774617">
    <property type="component" value="Unassembled WGS sequence"/>
</dbReference>
<feature type="compositionally biased region" description="Polar residues" evidence="1">
    <location>
        <begin position="9"/>
        <end position="21"/>
    </location>
</feature>
<sequence length="180" mass="18441">MAPHRRTSKGASTIAPDSSTLRPPAPATRAGPPAPADALIYVAHAAQALILRAAPAGASAWSQSTSSGRGRRRTPAPGVCDLISASKCVYLGSRSHEFLQSNTARSQRSLSARSSSSRCGDSHCCASRPGPWQSRSGRGVRLAGGGVAVVLDAGVAIAGTWMSAHTMGQRRSRGAASALR</sequence>
<gene>
    <name evidence="3" type="ORF">B0J12DRAFT_331374</name>
</gene>
<name>A0ABQ8GLA2_9PEZI</name>
<reference evidence="3 4" key="1">
    <citation type="journal article" date="2021" name="Nat. Commun.">
        <title>Genetic determinants of endophytism in the Arabidopsis root mycobiome.</title>
        <authorList>
            <person name="Mesny F."/>
            <person name="Miyauchi S."/>
            <person name="Thiergart T."/>
            <person name="Pickel B."/>
            <person name="Atanasova L."/>
            <person name="Karlsson M."/>
            <person name="Huettel B."/>
            <person name="Barry K.W."/>
            <person name="Haridas S."/>
            <person name="Chen C."/>
            <person name="Bauer D."/>
            <person name="Andreopoulos W."/>
            <person name="Pangilinan J."/>
            <person name="LaButti K."/>
            <person name="Riley R."/>
            <person name="Lipzen A."/>
            <person name="Clum A."/>
            <person name="Drula E."/>
            <person name="Henrissat B."/>
            <person name="Kohler A."/>
            <person name="Grigoriev I.V."/>
            <person name="Martin F.M."/>
            <person name="Hacquard S."/>
        </authorList>
    </citation>
    <scope>NUCLEOTIDE SEQUENCE [LARGE SCALE GENOMIC DNA]</scope>
    <source>
        <strain evidence="3 4">MPI-SDFR-AT-0080</strain>
    </source>
</reference>
<evidence type="ECO:0000313" key="4">
    <source>
        <dbReference type="Proteomes" id="UP000774617"/>
    </source>
</evidence>
<keyword evidence="2" id="KW-1133">Transmembrane helix</keyword>
<keyword evidence="2" id="KW-0812">Transmembrane</keyword>
<feature type="region of interest" description="Disordered" evidence="1">
    <location>
        <begin position="101"/>
        <end position="137"/>
    </location>
</feature>
<evidence type="ECO:0000256" key="2">
    <source>
        <dbReference type="SAM" id="Phobius"/>
    </source>
</evidence>
<organism evidence="3 4">
    <name type="scientific">Macrophomina phaseolina</name>
    <dbReference type="NCBI Taxonomy" id="35725"/>
    <lineage>
        <taxon>Eukaryota</taxon>
        <taxon>Fungi</taxon>
        <taxon>Dikarya</taxon>
        <taxon>Ascomycota</taxon>
        <taxon>Pezizomycotina</taxon>
        <taxon>Dothideomycetes</taxon>
        <taxon>Dothideomycetes incertae sedis</taxon>
        <taxon>Botryosphaeriales</taxon>
        <taxon>Botryosphaeriaceae</taxon>
        <taxon>Macrophomina</taxon>
    </lineage>
</organism>
<keyword evidence="4" id="KW-1185">Reference proteome</keyword>